<dbReference type="CDD" id="cd07153">
    <property type="entry name" value="Fur_like"/>
    <property type="match status" value="1"/>
</dbReference>
<dbReference type="GO" id="GO:0003700">
    <property type="term" value="F:DNA-binding transcription factor activity"/>
    <property type="evidence" value="ECO:0007669"/>
    <property type="project" value="InterPro"/>
</dbReference>
<dbReference type="AlphaFoldDB" id="A0A0F6YMQ2"/>
<dbReference type="STRING" id="927083.DB32_008437"/>
<dbReference type="Proteomes" id="UP000034883">
    <property type="component" value="Chromosome"/>
</dbReference>
<dbReference type="GO" id="GO:0000976">
    <property type="term" value="F:transcription cis-regulatory region binding"/>
    <property type="evidence" value="ECO:0007669"/>
    <property type="project" value="TreeGrafter"/>
</dbReference>
<dbReference type="KEGG" id="samy:DB32_008437"/>
<protein>
    <submittedName>
        <fullName evidence="2">Zinc uptake regulation protein ZUR</fullName>
    </submittedName>
</protein>
<keyword evidence="1" id="KW-0479">Metal-binding</keyword>
<feature type="binding site" evidence="1">
    <location>
        <position position="161"/>
    </location>
    <ligand>
        <name>Zn(2+)</name>
        <dbReference type="ChEBI" id="CHEBI:29105"/>
    </ligand>
</feature>
<proteinExistence type="predicted"/>
<keyword evidence="1" id="KW-0862">Zinc</keyword>
<dbReference type="GO" id="GO:0045892">
    <property type="term" value="P:negative regulation of DNA-templated transcription"/>
    <property type="evidence" value="ECO:0007669"/>
    <property type="project" value="TreeGrafter"/>
</dbReference>
<dbReference type="Gene3D" id="1.10.10.10">
    <property type="entry name" value="Winged helix-like DNA-binding domain superfamily/Winged helix DNA-binding domain"/>
    <property type="match status" value="1"/>
</dbReference>
<gene>
    <name evidence="2" type="ORF">DB32_008437</name>
</gene>
<feature type="binding site" evidence="1">
    <location>
        <position position="122"/>
    </location>
    <ligand>
        <name>Zn(2+)</name>
        <dbReference type="ChEBI" id="CHEBI:29105"/>
    </ligand>
</feature>
<dbReference type="InterPro" id="IPR036388">
    <property type="entry name" value="WH-like_DNA-bd_sf"/>
</dbReference>
<comment type="cofactor">
    <cofactor evidence="1">
        <name>Zn(2+)</name>
        <dbReference type="ChEBI" id="CHEBI:29105"/>
    </cofactor>
    <text evidence="1">Binds 1 zinc ion per subunit.</text>
</comment>
<evidence type="ECO:0000313" key="3">
    <source>
        <dbReference type="Proteomes" id="UP000034883"/>
    </source>
</evidence>
<sequence>MLLLRQLGPGSSLDVVATVATKAPRKSGELKALLRDAGLRATAARTAVFQCLIDAGGPLSHAEVCDRLADAGFDRATVYRNLADLTEAGLVRRTDLGDHLWRFELTTKVEHPIDEVHPHFVCTGCGTVACLPEGAVTLNPVKGAPKSFRSGTVEVQVRGTCNGCG</sequence>
<feature type="binding site" evidence="1">
    <location>
        <position position="125"/>
    </location>
    <ligand>
        <name>Zn(2+)</name>
        <dbReference type="ChEBI" id="CHEBI:29105"/>
    </ligand>
</feature>
<organism evidence="2 3">
    <name type="scientific">Sandaracinus amylolyticus</name>
    <dbReference type="NCBI Taxonomy" id="927083"/>
    <lineage>
        <taxon>Bacteria</taxon>
        <taxon>Pseudomonadati</taxon>
        <taxon>Myxococcota</taxon>
        <taxon>Polyangia</taxon>
        <taxon>Polyangiales</taxon>
        <taxon>Sandaracinaceae</taxon>
        <taxon>Sandaracinus</taxon>
    </lineage>
</organism>
<evidence type="ECO:0000313" key="2">
    <source>
        <dbReference type="EMBL" id="AKF11288.1"/>
    </source>
</evidence>
<dbReference type="SUPFAM" id="SSF46785">
    <property type="entry name" value="Winged helix' DNA-binding domain"/>
    <property type="match status" value="1"/>
</dbReference>
<dbReference type="PANTHER" id="PTHR33202">
    <property type="entry name" value="ZINC UPTAKE REGULATION PROTEIN"/>
    <property type="match status" value="1"/>
</dbReference>
<accession>A0A0F6YMQ2</accession>
<feature type="binding site" evidence="1">
    <location>
        <position position="164"/>
    </location>
    <ligand>
        <name>Zn(2+)</name>
        <dbReference type="ChEBI" id="CHEBI:29105"/>
    </ligand>
</feature>
<dbReference type="PANTHER" id="PTHR33202:SF7">
    <property type="entry name" value="FERRIC UPTAKE REGULATION PROTEIN"/>
    <property type="match status" value="1"/>
</dbReference>
<evidence type="ECO:0000256" key="1">
    <source>
        <dbReference type="PIRSR" id="PIRSR602481-1"/>
    </source>
</evidence>
<keyword evidence="3" id="KW-1185">Reference proteome</keyword>
<dbReference type="Pfam" id="PF01475">
    <property type="entry name" value="FUR"/>
    <property type="match status" value="1"/>
</dbReference>
<dbReference type="EMBL" id="CP011125">
    <property type="protein sequence ID" value="AKF11288.1"/>
    <property type="molecule type" value="Genomic_DNA"/>
</dbReference>
<dbReference type="GO" id="GO:0008270">
    <property type="term" value="F:zinc ion binding"/>
    <property type="evidence" value="ECO:0007669"/>
    <property type="project" value="TreeGrafter"/>
</dbReference>
<dbReference type="GO" id="GO:1900376">
    <property type="term" value="P:regulation of secondary metabolite biosynthetic process"/>
    <property type="evidence" value="ECO:0007669"/>
    <property type="project" value="TreeGrafter"/>
</dbReference>
<reference evidence="2 3" key="1">
    <citation type="submission" date="2015-03" db="EMBL/GenBank/DDBJ databases">
        <title>Genome assembly of Sandaracinus amylolyticus DSM 53668.</title>
        <authorList>
            <person name="Sharma G."/>
            <person name="Subramanian S."/>
        </authorList>
    </citation>
    <scope>NUCLEOTIDE SEQUENCE [LARGE SCALE GENOMIC DNA]</scope>
    <source>
        <strain evidence="2 3">DSM 53668</strain>
    </source>
</reference>
<name>A0A0F6YMQ2_9BACT</name>
<dbReference type="InterPro" id="IPR036390">
    <property type="entry name" value="WH_DNA-bd_sf"/>
</dbReference>
<dbReference type="InterPro" id="IPR002481">
    <property type="entry name" value="FUR"/>
</dbReference>